<dbReference type="PROSITE" id="PS00237">
    <property type="entry name" value="G_PROTEIN_RECEP_F1_1"/>
    <property type="match status" value="2"/>
</dbReference>
<evidence type="ECO:0000256" key="14">
    <source>
        <dbReference type="SAM" id="Phobius"/>
    </source>
</evidence>
<keyword evidence="9" id="KW-1015">Disulfide bond</keyword>
<feature type="non-terminal residue" evidence="16">
    <location>
        <position position="606"/>
    </location>
</feature>
<protein>
    <submittedName>
        <fullName evidence="16">O11H7 protein</fullName>
    </submittedName>
</protein>
<keyword evidence="5" id="KW-0552">Olfaction</keyword>
<sequence>MSESTQNFSSVKEFLITGFPGLRDQESRKTLFGVFLTVYLLILVGNLLLVFIFLSDRTLHTPMYILVCGLAVLDIAITTNTVPSMLVLFTFEYIVVPFAACFTQMTLWSSLFSSECFLLALMAYDRYIAICNPLHYPNLMYNSLIIKLIAFCWLLGFLCALVGVAVLLRLPFCGPNKIIHCFCNFGSLLFLACGDIQIINYVALSIGLSVMFIPLAFILFTYVQIIFSVVKIASAEGRMKAFYTCGTHMLVISVFFMAAGSEFVSVRIPGTSVDTRIMILIVQNVFPALTNPIIYCLRTKEIRKRFPGLRDQESRKTLFGVFLTVYLLILVGNLLLVFIFLSDRTLHTPMYILVCGLAVLDIAITTNTVPSMLVLFTFGYRVVPFAACFTQMTLWLGLFSTECFLLALMAYDRYIAICNPLHYPNLMYNSLIVNLIAFCWLMGFLCAIVTVAVLLRLSFCGSNKIIHCFCDFGSLLFLACGDIQIINYVALSIGLSVLFIPLAFILFTYVQIIFSVVKIASAEGRMKAFYTCGTHMLVISVFFLAAGSEFVSARIPGTSVDTRIMILIVQNVFPALTNPIIYCLRTKEIRKSCIKTFKKMKCYKSP</sequence>
<comment type="caution">
    <text evidence="16">The sequence shown here is derived from an EMBL/GenBank/DDBJ whole genome shotgun (WGS) entry which is preliminary data.</text>
</comment>
<dbReference type="InterPro" id="IPR017452">
    <property type="entry name" value="GPCR_Rhodpsn_7TM"/>
</dbReference>
<keyword evidence="11" id="KW-0325">Glycoprotein</keyword>
<feature type="transmembrane region" description="Helical" evidence="14">
    <location>
        <begin position="242"/>
        <end position="265"/>
    </location>
</feature>
<evidence type="ECO:0000256" key="9">
    <source>
        <dbReference type="ARBA" id="ARBA00023157"/>
    </source>
</evidence>
<dbReference type="EMBL" id="JAAWVN010025602">
    <property type="protein sequence ID" value="MBN3294244.1"/>
    <property type="molecule type" value="Genomic_DNA"/>
</dbReference>
<feature type="transmembrane region" description="Helical" evidence="14">
    <location>
        <begin position="144"/>
        <end position="170"/>
    </location>
</feature>
<evidence type="ECO:0000256" key="1">
    <source>
        <dbReference type="ARBA" id="ARBA00004651"/>
    </source>
</evidence>
<feature type="transmembrane region" description="Helical" evidence="14">
    <location>
        <begin position="318"/>
        <end position="339"/>
    </location>
</feature>
<feature type="transmembrane region" description="Helical" evidence="14">
    <location>
        <begin position="31"/>
        <end position="55"/>
    </location>
</feature>
<evidence type="ECO:0000256" key="12">
    <source>
        <dbReference type="ARBA" id="ARBA00023224"/>
    </source>
</evidence>
<evidence type="ECO:0000313" key="17">
    <source>
        <dbReference type="Proteomes" id="UP001166052"/>
    </source>
</evidence>
<proteinExistence type="inferred from homology"/>
<evidence type="ECO:0000256" key="3">
    <source>
        <dbReference type="ARBA" id="ARBA00022606"/>
    </source>
</evidence>
<evidence type="ECO:0000256" key="10">
    <source>
        <dbReference type="ARBA" id="ARBA00023170"/>
    </source>
</evidence>
<dbReference type="PRINTS" id="PR00237">
    <property type="entry name" value="GPCRRHODOPSN"/>
</dbReference>
<name>A0ABS2Z704_POLSE</name>
<evidence type="ECO:0000259" key="15">
    <source>
        <dbReference type="PROSITE" id="PS50262"/>
    </source>
</evidence>
<keyword evidence="4 13" id="KW-0812">Transmembrane</keyword>
<feature type="domain" description="G-protein coupled receptors family 1 profile" evidence="15">
    <location>
        <begin position="45"/>
        <end position="295"/>
    </location>
</feature>
<dbReference type="InterPro" id="IPR000276">
    <property type="entry name" value="GPCR_Rhodpsn"/>
</dbReference>
<keyword evidence="7 13" id="KW-0297">G-protein coupled receptor</keyword>
<feature type="transmembrane region" description="Helical" evidence="14">
    <location>
        <begin position="431"/>
        <end position="457"/>
    </location>
</feature>
<feature type="transmembrane region" description="Helical" evidence="14">
    <location>
        <begin position="497"/>
        <end position="517"/>
    </location>
</feature>
<feature type="transmembrane region" description="Helical" evidence="14">
    <location>
        <begin position="469"/>
        <end position="491"/>
    </location>
</feature>
<evidence type="ECO:0000256" key="5">
    <source>
        <dbReference type="ARBA" id="ARBA00022725"/>
    </source>
</evidence>
<keyword evidence="3" id="KW-0716">Sensory transduction</keyword>
<evidence type="ECO:0000256" key="4">
    <source>
        <dbReference type="ARBA" id="ARBA00022692"/>
    </source>
</evidence>
<accession>A0ABS2Z704</accession>
<evidence type="ECO:0000256" key="2">
    <source>
        <dbReference type="ARBA" id="ARBA00022475"/>
    </source>
</evidence>
<dbReference type="InterPro" id="IPR050939">
    <property type="entry name" value="Olfactory_GPCR1"/>
</dbReference>
<reference evidence="16" key="1">
    <citation type="journal article" date="2021" name="Cell">
        <title>Tracing the genetic footprints of vertebrate landing in non-teleost ray-finned fishes.</title>
        <authorList>
            <person name="Bi X."/>
            <person name="Wang K."/>
            <person name="Yang L."/>
            <person name="Pan H."/>
            <person name="Jiang H."/>
            <person name="Wei Q."/>
            <person name="Fang M."/>
            <person name="Yu H."/>
            <person name="Zhu C."/>
            <person name="Cai Y."/>
            <person name="He Y."/>
            <person name="Gan X."/>
            <person name="Zeng H."/>
            <person name="Yu D."/>
            <person name="Zhu Y."/>
            <person name="Jiang H."/>
            <person name="Qiu Q."/>
            <person name="Yang H."/>
            <person name="Zhang Y.E."/>
            <person name="Wang W."/>
            <person name="Zhu M."/>
            <person name="He S."/>
            <person name="Zhang G."/>
        </authorList>
    </citation>
    <scope>NUCLEOTIDE SEQUENCE</scope>
    <source>
        <strain evidence="16">Bchr_001</strain>
    </source>
</reference>
<keyword evidence="6 14" id="KW-1133">Transmembrane helix</keyword>
<evidence type="ECO:0000256" key="8">
    <source>
        <dbReference type="ARBA" id="ARBA00023136"/>
    </source>
</evidence>
<dbReference type="PROSITE" id="PS50262">
    <property type="entry name" value="G_PROTEIN_RECEP_F1_2"/>
    <property type="match status" value="2"/>
</dbReference>
<dbReference type="InterPro" id="IPR000725">
    <property type="entry name" value="Olfact_rcpt"/>
</dbReference>
<feature type="transmembrane region" description="Helical" evidence="14">
    <location>
        <begin position="392"/>
        <end position="411"/>
    </location>
</feature>
<dbReference type="PRINTS" id="PR00245">
    <property type="entry name" value="OLFACTORYR"/>
</dbReference>
<evidence type="ECO:0000313" key="16">
    <source>
        <dbReference type="EMBL" id="MBN3294244.1"/>
    </source>
</evidence>
<comment type="subcellular location">
    <subcellularLocation>
        <location evidence="1">Cell membrane</location>
        <topology evidence="1">Multi-pass membrane protein</topology>
    </subcellularLocation>
</comment>
<feature type="transmembrane region" description="Helical" evidence="14">
    <location>
        <begin position="351"/>
        <end position="380"/>
    </location>
</feature>
<evidence type="ECO:0000256" key="6">
    <source>
        <dbReference type="ARBA" id="ARBA00022989"/>
    </source>
</evidence>
<organism evidence="16 17">
    <name type="scientific">Polypterus senegalus</name>
    <name type="common">Senegal bichir</name>
    <dbReference type="NCBI Taxonomy" id="55291"/>
    <lineage>
        <taxon>Eukaryota</taxon>
        <taxon>Metazoa</taxon>
        <taxon>Chordata</taxon>
        <taxon>Craniata</taxon>
        <taxon>Vertebrata</taxon>
        <taxon>Euteleostomi</taxon>
        <taxon>Actinopterygii</taxon>
        <taxon>Polypteriformes</taxon>
        <taxon>Polypteridae</taxon>
        <taxon>Polypterus</taxon>
    </lineage>
</organism>
<keyword evidence="12 13" id="KW-0807">Transducer</keyword>
<keyword evidence="2" id="KW-1003">Cell membrane</keyword>
<dbReference type="SUPFAM" id="SSF81321">
    <property type="entry name" value="Family A G protein-coupled receptor-like"/>
    <property type="match status" value="2"/>
</dbReference>
<dbReference type="Proteomes" id="UP001166052">
    <property type="component" value="Unassembled WGS sequence"/>
</dbReference>
<evidence type="ECO:0000256" key="11">
    <source>
        <dbReference type="ARBA" id="ARBA00023180"/>
    </source>
</evidence>
<evidence type="ECO:0000256" key="13">
    <source>
        <dbReference type="RuleBase" id="RU000688"/>
    </source>
</evidence>
<keyword evidence="10 13" id="KW-0675">Receptor</keyword>
<dbReference type="Pfam" id="PF13853">
    <property type="entry name" value="7tm_4"/>
    <property type="match status" value="2"/>
</dbReference>
<gene>
    <name evidence="16" type="primary">Or11h7_1</name>
    <name evidence="16" type="ORF">GTO92_0002508</name>
</gene>
<feature type="domain" description="G-protein coupled receptors family 1 profile" evidence="15">
    <location>
        <begin position="332"/>
        <end position="582"/>
    </location>
</feature>
<comment type="similarity">
    <text evidence="13">Belongs to the G-protein coupled receptor 1 family.</text>
</comment>
<feature type="non-terminal residue" evidence="16">
    <location>
        <position position="1"/>
    </location>
</feature>
<feature type="transmembrane region" description="Helical" evidence="14">
    <location>
        <begin position="529"/>
        <end position="552"/>
    </location>
</feature>
<dbReference type="Gene3D" id="1.20.1070.10">
    <property type="entry name" value="Rhodopsin 7-helix transmembrane proteins"/>
    <property type="match status" value="2"/>
</dbReference>
<feature type="transmembrane region" description="Helical" evidence="14">
    <location>
        <begin position="61"/>
        <end position="82"/>
    </location>
</feature>
<feature type="transmembrane region" description="Helical" evidence="14">
    <location>
        <begin position="94"/>
        <end position="124"/>
    </location>
</feature>
<keyword evidence="8 14" id="KW-0472">Membrane</keyword>
<dbReference type="PANTHER" id="PTHR24242">
    <property type="entry name" value="G-PROTEIN COUPLED RECEPTOR"/>
    <property type="match status" value="1"/>
</dbReference>
<feature type="transmembrane region" description="Helical" evidence="14">
    <location>
        <begin position="564"/>
        <end position="584"/>
    </location>
</feature>
<evidence type="ECO:0000256" key="7">
    <source>
        <dbReference type="ARBA" id="ARBA00023040"/>
    </source>
</evidence>
<dbReference type="PANTHER" id="PTHR24242:SF359">
    <property type="entry name" value="ODORANT RECEPTOR-RELATED"/>
    <property type="match status" value="1"/>
</dbReference>
<keyword evidence="17" id="KW-1185">Reference proteome</keyword>
<feature type="transmembrane region" description="Helical" evidence="14">
    <location>
        <begin position="277"/>
        <end position="297"/>
    </location>
</feature>